<reference evidence="19" key="1">
    <citation type="journal article" date="2019" name="Int. J. Syst. Evol. Microbiol.">
        <title>The Global Catalogue of Microorganisms (GCM) 10K type strain sequencing project: providing services to taxonomists for standard genome sequencing and annotation.</title>
        <authorList>
            <consortium name="The Broad Institute Genomics Platform"/>
            <consortium name="The Broad Institute Genome Sequencing Center for Infectious Disease"/>
            <person name="Wu L."/>
            <person name="Ma J."/>
        </authorList>
    </citation>
    <scope>NUCLEOTIDE SEQUENCE [LARGE SCALE GENOMIC DNA]</scope>
    <source>
        <strain evidence="19">KACC 11588</strain>
    </source>
</reference>
<evidence type="ECO:0000256" key="8">
    <source>
        <dbReference type="ARBA" id="ARBA00023047"/>
    </source>
</evidence>
<dbReference type="InterPro" id="IPR049712">
    <property type="entry name" value="Poly_export"/>
</dbReference>
<evidence type="ECO:0000256" key="5">
    <source>
        <dbReference type="ARBA" id="ARBA00022597"/>
    </source>
</evidence>
<dbReference type="Gene3D" id="3.10.560.10">
    <property type="entry name" value="Outer membrane lipoprotein wza domain like"/>
    <property type="match status" value="2"/>
</dbReference>
<evidence type="ECO:0000256" key="6">
    <source>
        <dbReference type="ARBA" id="ARBA00022692"/>
    </source>
</evidence>
<proteinExistence type="inferred from homology"/>
<organism evidence="18 19">
    <name type="scientific">Rubellimicrobium aerolatum</name>
    <dbReference type="NCBI Taxonomy" id="490979"/>
    <lineage>
        <taxon>Bacteria</taxon>
        <taxon>Pseudomonadati</taxon>
        <taxon>Pseudomonadota</taxon>
        <taxon>Alphaproteobacteria</taxon>
        <taxon>Rhodobacterales</taxon>
        <taxon>Roseobacteraceae</taxon>
        <taxon>Rubellimicrobium</taxon>
    </lineage>
</organism>
<dbReference type="RefSeq" id="WP_209837873.1">
    <property type="nucleotide sequence ID" value="NZ_JAGGJP010000002.1"/>
</dbReference>
<evidence type="ECO:0000256" key="4">
    <source>
        <dbReference type="ARBA" id="ARBA00022452"/>
    </source>
</evidence>
<evidence type="ECO:0000256" key="9">
    <source>
        <dbReference type="ARBA" id="ARBA00023065"/>
    </source>
</evidence>
<evidence type="ECO:0000256" key="13">
    <source>
        <dbReference type="ARBA" id="ARBA00023237"/>
    </source>
</evidence>
<feature type="region of interest" description="Disordered" evidence="15">
    <location>
        <begin position="72"/>
        <end position="101"/>
    </location>
</feature>
<dbReference type="PANTHER" id="PTHR33619:SF3">
    <property type="entry name" value="POLYSACCHARIDE EXPORT PROTEIN GFCE-RELATED"/>
    <property type="match status" value="1"/>
</dbReference>
<dbReference type="Gene3D" id="3.30.1950.10">
    <property type="entry name" value="wza like domain"/>
    <property type="match status" value="1"/>
</dbReference>
<keyword evidence="8" id="KW-0625">Polysaccharide transport</keyword>
<evidence type="ECO:0000259" key="17">
    <source>
        <dbReference type="Pfam" id="PF22461"/>
    </source>
</evidence>
<feature type="domain" description="SLBB" evidence="17">
    <location>
        <begin position="200"/>
        <end position="276"/>
    </location>
</feature>
<comment type="similarity">
    <text evidence="2">Belongs to the BexD/CtrA/VexA family.</text>
</comment>
<evidence type="ECO:0000256" key="14">
    <source>
        <dbReference type="ARBA" id="ARBA00023288"/>
    </source>
</evidence>
<evidence type="ECO:0000256" key="15">
    <source>
        <dbReference type="SAM" id="MobiDB-lite"/>
    </source>
</evidence>
<keyword evidence="7" id="KW-0732">Signal</keyword>
<evidence type="ECO:0000313" key="18">
    <source>
        <dbReference type="EMBL" id="MFC5565447.1"/>
    </source>
</evidence>
<evidence type="ECO:0000256" key="1">
    <source>
        <dbReference type="ARBA" id="ARBA00004571"/>
    </source>
</evidence>
<evidence type="ECO:0000256" key="11">
    <source>
        <dbReference type="ARBA" id="ARBA00023136"/>
    </source>
</evidence>
<dbReference type="Proteomes" id="UP001596056">
    <property type="component" value="Unassembled WGS sequence"/>
</dbReference>
<dbReference type="EMBL" id="JBHSNA010000002">
    <property type="protein sequence ID" value="MFC5565447.1"/>
    <property type="molecule type" value="Genomic_DNA"/>
</dbReference>
<evidence type="ECO:0000256" key="7">
    <source>
        <dbReference type="ARBA" id="ARBA00022729"/>
    </source>
</evidence>
<evidence type="ECO:0000256" key="2">
    <source>
        <dbReference type="ARBA" id="ARBA00009450"/>
    </source>
</evidence>
<feature type="domain" description="Polysaccharide export protein N-terminal" evidence="16">
    <location>
        <begin position="106"/>
        <end position="192"/>
    </location>
</feature>
<accession>A0ABW0S967</accession>
<keyword evidence="12" id="KW-0564">Palmitate</keyword>
<evidence type="ECO:0000256" key="10">
    <source>
        <dbReference type="ARBA" id="ARBA00023114"/>
    </source>
</evidence>
<dbReference type="PANTHER" id="PTHR33619">
    <property type="entry name" value="POLYSACCHARIDE EXPORT PROTEIN GFCE-RELATED"/>
    <property type="match status" value="1"/>
</dbReference>
<evidence type="ECO:0000259" key="16">
    <source>
        <dbReference type="Pfam" id="PF02563"/>
    </source>
</evidence>
<feature type="domain" description="SLBB" evidence="17">
    <location>
        <begin position="342"/>
        <end position="425"/>
    </location>
</feature>
<evidence type="ECO:0000256" key="12">
    <source>
        <dbReference type="ARBA" id="ARBA00023139"/>
    </source>
</evidence>
<keyword evidence="13" id="KW-0998">Cell outer membrane</keyword>
<keyword evidence="19" id="KW-1185">Reference proteome</keyword>
<keyword evidence="4" id="KW-1134">Transmembrane beta strand</keyword>
<dbReference type="Pfam" id="PF22461">
    <property type="entry name" value="SLBB_2"/>
    <property type="match status" value="2"/>
</dbReference>
<comment type="subcellular location">
    <subcellularLocation>
        <location evidence="1">Cell outer membrane</location>
        <topology evidence="1">Multi-pass membrane protein</topology>
    </subcellularLocation>
</comment>
<gene>
    <name evidence="18" type="ORF">ACFPOC_03340</name>
</gene>
<evidence type="ECO:0000313" key="19">
    <source>
        <dbReference type="Proteomes" id="UP001596056"/>
    </source>
</evidence>
<evidence type="ECO:0000256" key="3">
    <source>
        <dbReference type="ARBA" id="ARBA00022448"/>
    </source>
</evidence>
<dbReference type="InterPro" id="IPR054765">
    <property type="entry name" value="SLBB_dom"/>
</dbReference>
<keyword evidence="9" id="KW-0406">Ion transport</keyword>
<dbReference type="Pfam" id="PF02563">
    <property type="entry name" value="Poly_export"/>
    <property type="match status" value="1"/>
</dbReference>
<keyword evidence="11" id="KW-0472">Membrane</keyword>
<sequence length="453" mass="48649">MQIAHSTRRALLASTLALGLGGCGVSYVSPLVRDTASDNVDVVEITGQSIAFANSAPYTPRGLPEVFSRTAGSGGGLRGAGALPEAPAVPQAQPGPLDLRPPPETTPPTYRIGVGDVVQLATRVARPTGEAALGEAPAGELRQTYTVRDDGAIAIPDVGAVEIGGLTIEEAEQRVFERFIETGADPDFSLEIAGFNSQGITVGGDVAAPTRVPVTLNVPTLDEALTAAGGLQVTTPEFASIRVYRDGTLYQIPLADYDRDGRLRSIQLLPGDSVFVDTAYDLDRALAYYTQQINAASLRRTERTAALEELQAEVGLRRDALDEERALFRARDELGAVPRDYVYLTGEVTQQRRYALPFGQQATLADALFDQGGFETETGNPSQIYVLRATPGEEDVTAWHLDARSAANLTLATRFELRPNDIVFIEEQPITRWNRAFQQFFPSLVTTASSAVD</sequence>
<keyword evidence="6" id="KW-0812">Transmembrane</keyword>
<name>A0ABW0S967_9RHOB</name>
<keyword evidence="5" id="KW-0762">Sugar transport</keyword>
<keyword evidence="10" id="KW-0626">Porin</keyword>
<protein>
    <submittedName>
        <fullName evidence="18">Polysaccharide biosynthesis/export family protein</fullName>
    </submittedName>
</protein>
<comment type="caution">
    <text evidence="18">The sequence shown here is derived from an EMBL/GenBank/DDBJ whole genome shotgun (WGS) entry which is preliminary data.</text>
</comment>
<dbReference type="InterPro" id="IPR003715">
    <property type="entry name" value="Poly_export_N"/>
</dbReference>
<keyword evidence="14" id="KW-0449">Lipoprotein</keyword>
<keyword evidence="3" id="KW-0813">Transport</keyword>